<dbReference type="NCBIfam" id="NF042935">
    <property type="entry name" value="SCO6880_fam"/>
    <property type="match status" value="1"/>
</dbReference>
<dbReference type="RefSeq" id="WP_286057084.1">
    <property type="nucleotide sequence ID" value="NZ_JASVWF010000011.1"/>
</dbReference>
<dbReference type="Proteomes" id="UP001231924">
    <property type="component" value="Unassembled WGS sequence"/>
</dbReference>
<comment type="caution">
    <text evidence="2">The sequence shown here is derived from an EMBL/GenBank/DDBJ whole genome shotgun (WGS) entry which is preliminary data.</text>
</comment>
<dbReference type="EMBL" id="JASVWF010000011">
    <property type="protein sequence ID" value="MDL5160481.1"/>
    <property type="molecule type" value="Genomic_DNA"/>
</dbReference>
<keyword evidence="1" id="KW-1133">Transmembrane helix</keyword>
<keyword evidence="3" id="KW-1185">Reference proteome</keyword>
<reference evidence="2 3" key="1">
    <citation type="submission" date="2023-06" db="EMBL/GenBank/DDBJ databases">
        <title>Actinomycetospora Odt1-22.</title>
        <authorList>
            <person name="Supong K."/>
        </authorList>
    </citation>
    <scope>NUCLEOTIDE SEQUENCE [LARGE SCALE GENOMIC DNA]</scope>
    <source>
        <strain evidence="2 3">Odt1-22</strain>
    </source>
</reference>
<keyword evidence="1" id="KW-0472">Membrane</keyword>
<evidence type="ECO:0008006" key="4">
    <source>
        <dbReference type="Google" id="ProtNLM"/>
    </source>
</evidence>
<evidence type="ECO:0000313" key="2">
    <source>
        <dbReference type="EMBL" id="MDL5160481.1"/>
    </source>
</evidence>
<name>A0ABT7MJ41_9PSEU</name>
<evidence type="ECO:0000256" key="1">
    <source>
        <dbReference type="SAM" id="Phobius"/>
    </source>
</evidence>
<proteinExistence type="predicted"/>
<gene>
    <name evidence="2" type="ORF">QRT03_31255</name>
</gene>
<feature type="transmembrane region" description="Helical" evidence="1">
    <location>
        <begin position="48"/>
        <end position="66"/>
    </location>
</feature>
<organism evidence="2 3">
    <name type="scientific">Actinomycetospora termitidis</name>
    <dbReference type="NCBI Taxonomy" id="3053470"/>
    <lineage>
        <taxon>Bacteria</taxon>
        <taxon>Bacillati</taxon>
        <taxon>Actinomycetota</taxon>
        <taxon>Actinomycetes</taxon>
        <taxon>Pseudonocardiales</taxon>
        <taxon>Pseudonocardiaceae</taxon>
        <taxon>Actinomycetospora</taxon>
    </lineage>
</organism>
<keyword evidence="1" id="KW-0812">Transmembrane</keyword>
<sequence>MSEQLTYVPGRPERNGWILGLTMPQAVICLVAVLPLILFFGANRAAQGLVLLPFSTVIVALTVVPIRGRPAAKWLADTVLFGSGQAAGWSSWQSKAAAGLPVDRDEPDLPGALSRLDLLDGPPMPDHGRVCVLHDTAEGRWGATARLSARGVGLASALECRNLATGLGNMLKGLSASDRVDRASLVVRSVPDDGTAYELWRDRHQADTAPPLAVAVADDLRRMAGAVSVRQEAFLTVSARDEVLRRPAQAAGGGRFGRAHALYRALGALVEPLQQMGCDTPQWLTSAGMAEAIRTGFNPAASGLLTHQRLEHGEANLPAAAAGPTRAPAPAARSYAHDGYVTVSYSVIPPRSGVRFGSLAPLLAVRTPGERRTLAIHYEVLPQRMAQRIATRERQTTTLVGELKASKGFGEAAKDRQDRGSSYRQEDVIAAGEAMVRYAVVVSVTVPADWNIEDHAEALETSAAGQYQLVRLELAQDSGFVAATLPVGMGLARMRNAL</sequence>
<dbReference type="InterPro" id="IPR049978">
    <property type="entry name" value="SCO6880-like"/>
</dbReference>
<protein>
    <recommendedName>
        <fullName evidence="4">Integral membrane protein</fullName>
    </recommendedName>
</protein>
<evidence type="ECO:0000313" key="3">
    <source>
        <dbReference type="Proteomes" id="UP001231924"/>
    </source>
</evidence>
<accession>A0ABT7MJ41</accession>
<feature type="transmembrane region" description="Helical" evidence="1">
    <location>
        <begin position="17"/>
        <end position="41"/>
    </location>
</feature>